<proteinExistence type="predicted"/>
<name>A0ABT4IYA0_9GAMM</name>
<organism evidence="2 3">
    <name type="scientific">Vreelandella janggokensis</name>
    <dbReference type="NCBI Taxonomy" id="370767"/>
    <lineage>
        <taxon>Bacteria</taxon>
        <taxon>Pseudomonadati</taxon>
        <taxon>Pseudomonadota</taxon>
        <taxon>Gammaproteobacteria</taxon>
        <taxon>Oceanospirillales</taxon>
        <taxon>Halomonadaceae</taxon>
        <taxon>Vreelandella</taxon>
    </lineage>
</organism>
<feature type="transmembrane region" description="Helical" evidence="1">
    <location>
        <begin position="76"/>
        <end position="109"/>
    </location>
</feature>
<evidence type="ECO:0000313" key="2">
    <source>
        <dbReference type="EMBL" id="MCZ0928648.1"/>
    </source>
</evidence>
<reference evidence="2 3" key="1">
    <citation type="submission" date="2022-02" db="EMBL/GenBank/DDBJ databases">
        <title>Study of halophilic communities from a Mexican lake.</title>
        <authorList>
            <person name="Hernandez-Soto L.M."/>
            <person name="Martinez-Abarca F."/>
            <person name="Ramirez-Saad H.C."/>
            <person name="Aguirre-Garrido J.F."/>
        </authorList>
    </citation>
    <scope>NUCLEOTIDE SEQUENCE [LARGE SCALE GENOMIC DNA]</scope>
    <source>
        <strain evidence="2 3">Hjan13</strain>
    </source>
</reference>
<dbReference type="Proteomes" id="UP001321125">
    <property type="component" value="Unassembled WGS sequence"/>
</dbReference>
<keyword evidence="1" id="KW-0812">Transmembrane</keyword>
<keyword evidence="3" id="KW-1185">Reference proteome</keyword>
<accession>A0ABT4IYA0</accession>
<dbReference type="EMBL" id="JAKNQU010000007">
    <property type="protein sequence ID" value="MCZ0928648.1"/>
    <property type="molecule type" value="Genomic_DNA"/>
</dbReference>
<comment type="caution">
    <text evidence="2">The sequence shown here is derived from an EMBL/GenBank/DDBJ whole genome shotgun (WGS) entry which is preliminary data.</text>
</comment>
<keyword evidence="1" id="KW-0472">Membrane</keyword>
<sequence length="141" mass="15523">MQKEKWPLDTMAVLTCEQCGHQWSANWKKAKAIQDERLSACPQCNHQGELSEEQHTTLAAHLDNVEKVTSRGSTRVMFAGLAAFLIGIGSFLGLVPIGVVIVVMIPAVWMMFSSSSEAKKLTPIRFALSSPKSEEKAGFHH</sequence>
<gene>
    <name evidence="2" type="ORF">L0635_16345</name>
</gene>
<evidence type="ECO:0000313" key="3">
    <source>
        <dbReference type="Proteomes" id="UP001321125"/>
    </source>
</evidence>
<evidence type="ECO:0000256" key="1">
    <source>
        <dbReference type="SAM" id="Phobius"/>
    </source>
</evidence>
<keyword evidence="1" id="KW-1133">Transmembrane helix</keyword>
<dbReference type="RefSeq" id="WP_268902287.1">
    <property type="nucleotide sequence ID" value="NZ_JAKNQT010000004.1"/>
</dbReference>
<protein>
    <submittedName>
        <fullName evidence="2">Uncharacterized protein</fullName>
    </submittedName>
</protein>